<gene>
    <name evidence="1" type="ORF">Tsubulata_005314</name>
</gene>
<proteinExistence type="predicted"/>
<evidence type="ECO:0000313" key="2">
    <source>
        <dbReference type="Proteomes" id="UP001141552"/>
    </source>
</evidence>
<dbReference type="Proteomes" id="UP001141552">
    <property type="component" value="Unassembled WGS sequence"/>
</dbReference>
<accession>A0A9Q0F1I1</accession>
<protein>
    <submittedName>
        <fullName evidence="1">Uncharacterized protein</fullName>
    </submittedName>
</protein>
<reference evidence="1" key="2">
    <citation type="journal article" date="2023" name="Plants (Basel)">
        <title>Annotation of the Turnera subulata (Passifloraceae) Draft Genome Reveals the S-Locus Evolved after the Divergence of Turneroideae from Passifloroideae in a Stepwise Manner.</title>
        <authorList>
            <person name="Henning P.M."/>
            <person name="Roalson E.H."/>
            <person name="Mir W."/>
            <person name="McCubbin A.G."/>
            <person name="Shore J.S."/>
        </authorList>
    </citation>
    <scope>NUCLEOTIDE SEQUENCE</scope>
    <source>
        <strain evidence="1">F60SS</strain>
    </source>
</reference>
<comment type="caution">
    <text evidence="1">The sequence shown here is derived from an EMBL/GenBank/DDBJ whole genome shotgun (WGS) entry which is preliminary data.</text>
</comment>
<reference evidence="1" key="1">
    <citation type="submission" date="2022-02" db="EMBL/GenBank/DDBJ databases">
        <authorList>
            <person name="Henning P.M."/>
            <person name="McCubbin A.G."/>
            <person name="Shore J.S."/>
        </authorList>
    </citation>
    <scope>NUCLEOTIDE SEQUENCE</scope>
    <source>
        <strain evidence="1">F60SS</strain>
        <tissue evidence="1">Leaves</tissue>
    </source>
</reference>
<evidence type="ECO:0000313" key="1">
    <source>
        <dbReference type="EMBL" id="KAJ4822852.1"/>
    </source>
</evidence>
<dbReference type="EMBL" id="JAKUCV010007561">
    <property type="protein sequence ID" value="KAJ4822852.1"/>
    <property type="molecule type" value="Genomic_DNA"/>
</dbReference>
<name>A0A9Q0F1I1_9ROSI</name>
<keyword evidence="2" id="KW-1185">Reference proteome</keyword>
<sequence length="55" mass="6055">MLLLLGSSGSELVLRIASVVRLGIDCERIRTDTVLGSDFSDRSRICDFKVGNLEK</sequence>
<organism evidence="1 2">
    <name type="scientific">Turnera subulata</name>
    <dbReference type="NCBI Taxonomy" id="218843"/>
    <lineage>
        <taxon>Eukaryota</taxon>
        <taxon>Viridiplantae</taxon>
        <taxon>Streptophyta</taxon>
        <taxon>Embryophyta</taxon>
        <taxon>Tracheophyta</taxon>
        <taxon>Spermatophyta</taxon>
        <taxon>Magnoliopsida</taxon>
        <taxon>eudicotyledons</taxon>
        <taxon>Gunneridae</taxon>
        <taxon>Pentapetalae</taxon>
        <taxon>rosids</taxon>
        <taxon>fabids</taxon>
        <taxon>Malpighiales</taxon>
        <taxon>Passifloraceae</taxon>
        <taxon>Turnera</taxon>
    </lineage>
</organism>
<dbReference type="AlphaFoldDB" id="A0A9Q0F1I1"/>